<keyword evidence="9" id="KW-0732">Signal</keyword>
<dbReference type="GO" id="GO:0008240">
    <property type="term" value="F:tripeptidyl-peptidase activity"/>
    <property type="evidence" value="ECO:0007669"/>
    <property type="project" value="UniProtKB-EC"/>
</dbReference>
<dbReference type="InterPro" id="IPR030400">
    <property type="entry name" value="Sedolisin_dom"/>
</dbReference>
<feature type="binding site" evidence="8">
    <location>
        <position position="569"/>
    </location>
    <ligand>
        <name>Ca(2+)</name>
        <dbReference type="ChEBI" id="CHEBI:29108"/>
    </ligand>
</feature>
<dbReference type="CDD" id="cd04056">
    <property type="entry name" value="Peptidases_S53"/>
    <property type="match status" value="1"/>
</dbReference>
<dbReference type="SMART" id="SM00944">
    <property type="entry name" value="Pro-kuma_activ"/>
    <property type="match status" value="1"/>
</dbReference>
<keyword evidence="5 8" id="KW-0720">Serine protease</keyword>
<feature type="chain" id="PRO_5001989433" description="Peptidase S53 domain-containing protein" evidence="9">
    <location>
        <begin position="18"/>
        <end position="616"/>
    </location>
</feature>
<keyword evidence="3 8" id="KW-0479">Metal-binding</keyword>
<evidence type="ECO:0000256" key="6">
    <source>
        <dbReference type="ARBA" id="ARBA00022837"/>
    </source>
</evidence>
<accession>A0A0A1SSV6</accession>
<evidence type="ECO:0000256" key="4">
    <source>
        <dbReference type="ARBA" id="ARBA00022801"/>
    </source>
</evidence>
<evidence type="ECO:0000256" key="2">
    <source>
        <dbReference type="ARBA" id="ARBA00022670"/>
    </source>
</evidence>
<evidence type="ECO:0000256" key="7">
    <source>
        <dbReference type="ARBA" id="ARBA00023145"/>
    </source>
</evidence>
<dbReference type="OrthoDB" id="409122at2759"/>
<feature type="active site" description="Charge relay system" evidence="8">
    <location>
        <position position="288"/>
    </location>
</feature>
<dbReference type="PROSITE" id="PS51695">
    <property type="entry name" value="SEDOLISIN"/>
    <property type="match status" value="1"/>
</dbReference>
<feature type="binding site" evidence="8">
    <location>
        <position position="593"/>
    </location>
    <ligand>
        <name>Ca(2+)</name>
        <dbReference type="ChEBI" id="CHEBI:29108"/>
    </ligand>
</feature>
<dbReference type="GO" id="GO:0005576">
    <property type="term" value="C:extracellular region"/>
    <property type="evidence" value="ECO:0007669"/>
    <property type="project" value="UniProtKB-SubCell"/>
</dbReference>
<evidence type="ECO:0000256" key="1">
    <source>
        <dbReference type="ARBA" id="ARBA00004239"/>
    </source>
</evidence>
<feature type="binding site" evidence="8">
    <location>
        <position position="595"/>
    </location>
    <ligand>
        <name>Ca(2+)</name>
        <dbReference type="ChEBI" id="CHEBI:29108"/>
    </ligand>
</feature>
<feature type="active site" description="Charge relay system" evidence="8">
    <location>
        <position position="284"/>
    </location>
</feature>
<protein>
    <recommendedName>
        <fullName evidence="10">Peptidase S53 domain-containing protein</fullName>
    </recommendedName>
</protein>
<dbReference type="SUPFAM" id="SSF54897">
    <property type="entry name" value="Protease propeptides/inhibitors"/>
    <property type="match status" value="1"/>
</dbReference>
<organism evidence="11 12">
    <name type="scientific">[Torrubiella] hemipterigena</name>
    <dbReference type="NCBI Taxonomy" id="1531966"/>
    <lineage>
        <taxon>Eukaryota</taxon>
        <taxon>Fungi</taxon>
        <taxon>Dikarya</taxon>
        <taxon>Ascomycota</taxon>
        <taxon>Pezizomycotina</taxon>
        <taxon>Sordariomycetes</taxon>
        <taxon>Hypocreomycetidae</taxon>
        <taxon>Hypocreales</taxon>
        <taxon>Clavicipitaceae</taxon>
        <taxon>Clavicipitaceae incertae sedis</taxon>
        <taxon>'Torrubiella' clade</taxon>
    </lineage>
</organism>
<dbReference type="InterPro" id="IPR015366">
    <property type="entry name" value="S53_propep"/>
</dbReference>
<feature type="binding site" evidence="8">
    <location>
        <position position="570"/>
    </location>
    <ligand>
        <name>Ca(2+)</name>
        <dbReference type="ChEBI" id="CHEBI:29108"/>
    </ligand>
</feature>
<feature type="domain" description="Peptidase S53" evidence="10">
    <location>
        <begin position="210"/>
        <end position="615"/>
    </location>
</feature>
<proteinExistence type="predicted"/>
<dbReference type="MEROPS" id="S53.007"/>
<reference evidence="11 12" key="1">
    <citation type="journal article" date="2015" name="Genome Announc.">
        <title>Draft Genome Sequence and Gene Annotation of the Entomopathogenic Fungus Verticillium hemipterigenum.</title>
        <authorList>
            <person name="Horn F."/>
            <person name="Habel A."/>
            <person name="Scharf D.H."/>
            <person name="Dworschak J."/>
            <person name="Brakhage A.A."/>
            <person name="Guthke R."/>
            <person name="Hertweck C."/>
            <person name="Linde J."/>
        </authorList>
    </citation>
    <scope>NUCLEOTIDE SEQUENCE [LARGE SCALE GENOMIC DNA]</scope>
</reference>
<keyword evidence="2 8" id="KW-0645">Protease</keyword>
<dbReference type="GO" id="GO:0006508">
    <property type="term" value="P:proteolysis"/>
    <property type="evidence" value="ECO:0007669"/>
    <property type="project" value="UniProtKB-KW"/>
</dbReference>
<sequence>MQFAALFVSAFVAAALGMPAGHVQHESHEAHPSIIKRAGAALDKVVPVRIALKQSNLDNGMDMLMEVSDPESAKYGQHYTQEEVSKAFAPEQKSVDAVKKWLVEAGIPADSIKAPASQGWLQFQTTVDKLETLLHTKYNVFEDRDSSEHFLGTEAYHLPAEVAEHVDFVTPAVAMYKVKNTGRAVRSPATTSTVSKRAVGDDPLSGCDESMTPECIKTMYNIADAKQSPNPANRLGMFEMGSFINQDDLNGFYTNFANYIPQGFGPKIDFIAYRGDPSPGGSAEPALDFDVAYPIIYPQNIELYQVRNTNNDLLDHFLDAIDGSFCTTDGGDDPNIDGPDDPSSCGKFKPTNVISVSYGGPESKWPIKYVKRQCNEFMKLGLQGTSVLFASGDGGVAGPHGKSCSGDGKVFTASATSGCPYITSVGATELPSGSSPGDAEQVPTHFAPGGGFSNFYPRPDYQRSAVESFLTNHKLNFKGYNNTDGSVPSSSKNGVFNQAGRGYPDIAVVGAHGAIFFQGEVKHTGGTSMAAPIMASMFNLINEDRLAAGKKPLGFLNPAIYKNPSMFTDVTLGGMLKTPAGSCDGNSFDAVTGWDPASGLGTPQYPVMAKYFTGLP</sequence>
<name>A0A0A1SSV6_9HYPO</name>
<dbReference type="Pfam" id="PF09286">
    <property type="entry name" value="Pro-kuma_activ"/>
    <property type="match status" value="1"/>
</dbReference>
<evidence type="ECO:0000256" key="3">
    <source>
        <dbReference type="ARBA" id="ARBA00022723"/>
    </source>
</evidence>
<dbReference type="CDD" id="cd11377">
    <property type="entry name" value="Pro-peptidase_S53"/>
    <property type="match status" value="1"/>
</dbReference>
<gene>
    <name evidence="11" type="ORF">VHEMI01340</name>
</gene>
<evidence type="ECO:0000256" key="5">
    <source>
        <dbReference type="ARBA" id="ARBA00022825"/>
    </source>
</evidence>
<evidence type="ECO:0000313" key="12">
    <source>
        <dbReference type="Proteomes" id="UP000039046"/>
    </source>
</evidence>
<dbReference type="PANTHER" id="PTHR14218:SF19">
    <property type="entry name" value="SERINE PROTEASE AORO, PUTATIVE (AFU_ORTHOLOGUE AFUA_6G10250)-RELATED"/>
    <property type="match status" value="1"/>
</dbReference>
<keyword evidence="7" id="KW-0865">Zymogen</keyword>
<evidence type="ECO:0000256" key="9">
    <source>
        <dbReference type="SAM" id="SignalP"/>
    </source>
</evidence>
<dbReference type="HOGENOM" id="CLU_013783_4_0_1"/>
<dbReference type="GO" id="GO:0046872">
    <property type="term" value="F:metal ion binding"/>
    <property type="evidence" value="ECO:0007669"/>
    <property type="project" value="UniProtKB-UniRule"/>
</dbReference>
<evidence type="ECO:0000313" key="11">
    <source>
        <dbReference type="EMBL" id="CEJ81196.1"/>
    </source>
</evidence>
<feature type="signal peptide" evidence="9">
    <location>
        <begin position="1"/>
        <end position="17"/>
    </location>
</feature>
<feature type="active site" description="Charge relay system" evidence="8">
    <location>
        <position position="528"/>
    </location>
</feature>
<dbReference type="InterPro" id="IPR036852">
    <property type="entry name" value="Peptidase_S8/S53_dom_sf"/>
</dbReference>
<dbReference type="EMBL" id="CDHN01000001">
    <property type="protein sequence ID" value="CEJ81196.1"/>
    <property type="molecule type" value="Genomic_DNA"/>
</dbReference>
<dbReference type="PANTHER" id="PTHR14218">
    <property type="entry name" value="PROTEASE S8 TRIPEPTIDYL PEPTIDASE I CLN2"/>
    <property type="match status" value="1"/>
</dbReference>
<evidence type="ECO:0000259" key="10">
    <source>
        <dbReference type="PROSITE" id="PS51695"/>
    </source>
</evidence>
<dbReference type="Proteomes" id="UP000039046">
    <property type="component" value="Unassembled WGS sequence"/>
</dbReference>
<keyword evidence="4 8" id="KW-0378">Hydrolase</keyword>
<dbReference type="InterPro" id="IPR050819">
    <property type="entry name" value="Tripeptidyl-peptidase_I"/>
</dbReference>
<dbReference type="Gene3D" id="3.40.50.200">
    <property type="entry name" value="Peptidase S8/S53 domain"/>
    <property type="match status" value="1"/>
</dbReference>
<dbReference type="SUPFAM" id="SSF52743">
    <property type="entry name" value="Subtilisin-like"/>
    <property type="match status" value="1"/>
</dbReference>
<keyword evidence="12" id="KW-1185">Reference proteome</keyword>
<comment type="subcellular location">
    <subcellularLocation>
        <location evidence="1">Secreted</location>
        <location evidence="1">Extracellular space</location>
    </subcellularLocation>
</comment>
<dbReference type="STRING" id="1531966.A0A0A1SSV6"/>
<evidence type="ECO:0000256" key="8">
    <source>
        <dbReference type="PROSITE-ProRule" id="PRU01032"/>
    </source>
</evidence>
<comment type="cofactor">
    <cofactor evidence="8">
        <name>Ca(2+)</name>
        <dbReference type="ChEBI" id="CHEBI:29108"/>
    </cofactor>
    <text evidence="8">Binds 1 Ca(2+) ion per subunit.</text>
</comment>
<dbReference type="AlphaFoldDB" id="A0A0A1SSV6"/>
<keyword evidence="6 8" id="KW-0106">Calcium</keyword>
<dbReference type="GO" id="GO:0004252">
    <property type="term" value="F:serine-type endopeptidase activity"/>
    <property type="evidence" value="ECO:0007669"/>
    <property type="project" value="UniProtKB-UniRule"/>
</dbReference>